<dbReference type="Pfam" id="PF20146">
    <property type="entry name" value="NRF"/>
    <property type="match status" value="1"/>
</dbReference>
<feature type="transmembrane region" description="Helical" evidence="2">
    <location>
        <begin position="506"/>
        <end position="522"/>
    </location>
</feature>
<feature type="signal peptide" evidence="3">
    <location>
        <begin position="1"/>
        <end position="21"/>
    </location>
</feature>
<feature type="transmembrane region" description="Helical" evidence="2">
    <location>
        <begin position="576"/>
        <end position="594"/>
    </location>
</feature>
<feature type="transmembrane region" description="Helical" evidence="2">
    <location>
        <begin position="643"/>
        <end position="664"/>
    </location>
</feature>
<keyword evidence="2" id="KW-1133">Transmembrane helix</keyword>
<evidence type="ECO:0000256" key="1">
    <source>
        <dbReference type="SAM" id="MobiDB-lite"/>
    </source>
</evidence>
<feature type="chain" id="PRO_5043747945" description="Nose resistant-to-fluoxetine protein N-terminal domain-containing protein" evidence="3">
    <location>
        <begin position="22"/>
        <end position="724"/>
    </location>
</feature>
<name>A0AAR5PB35_DENPD</name>
<keyword evidence="6" id="KW-1185">Reference proteome</keyword>
<accession>A0AAR5PB35</accession>
<dbReference type="Pfam" id="PF01757">
    <property type="entry name" value="Acyl_transf_3"/>
    <property type="match status" value="1"/>
</dbReference>
<feature type="transmembrane region" description="Helical" evidence="2">
    <location>
        <begin position="451"/>
        <end position="473"/>
    </location>
</feature>
<dbReference type="InterPro" id="IPR006621">
    <property type="entry name" value="Nose-resist-to-fluoxetine_N"/>
</dbReference>
<protein>
    <recommendedName>
        <fullName evidence="4">Nose resistant-to-fluoxetine protein N-terminal domain-containing protein</fullName>
    </recommendedName>
</protein>
<keyword evidence="3" id="KW-0732">Signal</keyword>
<dbReference type="InterPro" id="IPR052728">
    <property type="entry name" value="O2_lipid_transport_reg"/>
</dbReference>
<reference evidence="6" key="1">
    <citation type="journal article" date="2013" name="Genome Biol.">
        <title>Draft genome of the mountain pine beetle, Dendroctonus ponderosae Hopkins, a major forest pest.</title>
        <authorList>
            <person name="Keeling C.I."/>
            <person name="Yuen M.M."/>
            <person name="Liao N.Y."/>
            <person name="Docking T.R."/>
            <person name="Chan S.K."/>
            <person name="Taylor G.A."/>
            <person name="Palmquist D.L."/>
            <person name="Jackman S.D."/>
            <person name="Nguyen A."/>
            <person name="Li M."/>
            <person name="Henderson H."/>
            <person name="Janes J.K."/>
            <person name="Zhao Y."/>
            <person name="Pandoh P."/>
            <person name="Moore R."/>
            <person name="Sperling F.A."/>
            <person name="Huber D.P."/>
            <person name="Birol I."/>
            <person name="Jones S.J."/>
            <person name="Bohlmann J."/>
        </authorList>
    </citation>
    <scope>NUCLEOTIDE SEQUENCE</scope>
</reference>
<reference evidence="5" key="2">
    <citation type="submission" date="2024-08" db="UniProtKB">
        <authorList>
            <consortium name="EnsemblMetazoa"/>
        </authorList>
    </citation>
    <scope>IDENTIFICATION</scope>
</reference>
<evidence type="ECO:0000313" key="5">
    <source>
        <dbReference type="EnsemblMetazoa" id="XP_019758289.1"/>
    </source>
</evidence>
<feature type="region of interest" description="Disordered" evidence="1">
    <location>
        <begin position="687"/>
        <end position="724"/>
    </location>
</feature>
<dbReference type="PANTHER" id="PTHR11161:SF71">
    <property type="entry name" value="NOSE RESISTANT-TO-FLUOXETINE PROTEIN N-TERMINAL DOMAIN-CONTAINING PROTEIN"/>
    <property type="match status" value="1"/>
</dbReference>
<dbReference type="InterPro" id="IPR002656">
    <property type="entry name" value="Acyl_transf_3_dom"/>
</dbReference>
<dbReference type="Proteomes" id="UP000019118">
    <property type="component" value="Unassembled WGS sequence"/>
</dbReference>
<dbReference type="GO" id="GO:0016747">
    <property type="term" value="F:acyltransferase activity, transferring groups other than amino-acyl groups"/>
    <property type="evidence" value="ECO:0007669"/>
    <property type="project" value="InterPro"/>
</dbReference>
<proteinExistence type="predicted"/>
<dbReference type="EnsemblMetazoa" id="XM_019902730.1">
    <property type="protein sequence ID" value="XP_019758289.1"/>
    <property type="gene ID" value="LOC109536491"/>
</dbReference>
<feature type="transmembrane region" description="Helical" evidence="2">
    <location>
        <begin position="355"/>
        <end position="376"/>
    </location>
</feature>
<feature type="transmembrane region" description="Helical" evidence="2">
    <location>
        <begin position="425"/>
        <end position="444"/>
    </location>
</feature>
<feature type="transmembrane region" description="Helical" evidence="2">
    <location>
        <begin position="210"/>
        <end position="231"/>
    </location>
</feature>
<dbReference type="PANTHER" id="PTHR11161">
    <property type="entry name" value="O-ACYLTRANSFERASE"/>
    <property type="match status" value="1"/>
</dbReference>
<dbReference type="SMART" id="SM00703">
    <property type="entry name" value="NRF"/>
    <property type="match status" value="1"/>
</dbReference>
<evidence type="ECO:0000256" key="3">
    <source>
        <dbReference type="SAM" id="SignalP"/>
    </source>
</evidence>
<keyword evidence="2" id="KW-0812">Transmembrane</keyword>
<dbReference type="AlphaFoldDB" id="A0AAR5PB35"/>
<evidence type="ECO:0000256" key="2">
    <source>
        <dbReference type="SAM" id="Phobius"/>
    </source>
</evidence>
<feature type="domain" description="Nose resistant-to-fluoxetine protein N-terminal" evidence="4">
    <location>
        <begin position="42"/>
        <end position="186"/>
    </location>
</feature>
<evidence type="ECO:0000259" key="4">
    <source>
        <dbReference type="SMART" id="SM00703"/>
    </source>
</evidence>
<feature type="transmembrane region" description="Helical" evidence="2">
    <location>
        <begin position="534"/>
        <end position="556"/>
    </location>
</feature>
<organism evidence="5 6">
    <name type="scientific">Dendroctonus ponderosae</name>
    <name type="common">Mountain pine beetle</name>
    <dbReference type="NCBI Taxonomy" id="77166"/>
    <lineage>
        <taxon>Eukaryota</taxon>
        <taxon>Metazoa</taxon>
        <taxon>Ecdysozoa</taxon>
        <taxon>Arthropoda</taxon>
        <taxon>Hexapoda</taxon>
        <taxon>Insecta</taxon>
        <taxon>Pterygota</taxon>
        <taxon>Neoptera</taxon>
        <taxon>Endopterygota</taxon>
        <taxon>Coleoptera</taxon>
        <taxon>Polyphaga</taxon>
        <taxon>Cucujiformia</taxon>
        <taxon>Curculionidae</taxon>
        <taxon>Scolytinae</taxon>
        <taxon>Dendroctonus</taxon>
    </lineage>
</organism>
<evidence type="ECO:0000313" key="6">
    <source>
        <dbReference type="Proteomes" id="UP000019118"/>
    </source>
</evidence>
<feature type="transmembrane region" description="Helical" evidence="2">
    <location>
        <begin position="314"/>
        <end position="343"/>
    </location>
</feature>
<sequence length="724" mass="82588">MHLIHVCLLVYVTVGIRFSEGYFQNSFDLFPELPLGVPNSGNPVCREQSELFVDNLKNLTLWAHEMWDATAKASTGILRGNAFQMGHFEQCLSSKAPFEAQYCMVDVTIHIPGLEKPDRDVLAIEFDPEDSVLDRLYRYGDKTKQPRDTVHFGWCIPAACTIPDLELSLNEHLQNVDTPLRNKNISYSASVRKEFCARESDAGNYTIADYSFALLTLIFVLLVFLSTAYDYQANNKQSEEKAKKKTRNQKFLLAFSARANFTEMSHMETSNPDLGVLNGLRTIAIFVIIIDHRFGTFTSSALINFNYVEQQFRAPFACVVFHGDLFVDSFFLLSGLLVAYGLLVQFDKRMVNPGFIVFLRYIRLTPLYAFVIFYYATVFDYTGKGPLWKVIAGADSDDCKQNWWTNLLYINNYVNADHMCMTHAWYLPCDFHYFIIAVGICILIKKEKKIGLSALMSATIVSMAIPFILTVVYRRPSMLMFYTDFLTAPKSHADFLLTYSKSHARATPYFIGMFGGYLYYRMKGKNYHVCRIKSALIVFVSLASIAASVLTGSVFYDPYHPYNPYEAATYAGFHRALWSIGSIGLIYVASYGHAKFIWKILTWSPWVPLSKLQYGAYLVHMQFQLRSAASFMNPRYISYFDLMSLAASDMVLAFICALALYLMIEAPFRKIFKELLMSKREPKMKTALEEAPSNGTANVEEECRHRPRNINNNNTAISVEDSRL</sequence>
<feature type="transmembrane region" description="Helical" evidence="2">
    <location>
        <begin position="274"/>
        <end position="294"/>
    </location>
</feature>
<keyword evidence="2" id="KW-0472">Membrane</keyword>